<sequence length="2896" mass="327341">MASIDNDRRRGRGGKSFRVKVSLTGSIKQVLDDYPDGAQIARELLQNSEDAGSTIQWYLLDHRSHPSQSVYCEGMEEYMGPALLAGNDSLFKERDYASLQNFGNSGKKTDYEKIGQMGIGFNSVYHMTDCPSFLSHDQFVILEPHENVLRDGGIREDFVFEQGLDHYADQIRPFTAMDDTLDLSKPYNGTIFRLPLRTHAQATTSLVSNRAYSTQQARDMLMMLKEDALECLLFLKHIERIQIYERTDENPEPVLLFGIEIVNAEEIRAERTKFMDRLKSYSDNSSTTQSSGLALDSSIRPEFRITDEDGNITLVTWQVTSMLGDMEEARQQVEKRFKCDTKGHRLIPWVGIASPVDPSVKIRDPRLFCFLPIGYSTLFPVHINGHFAVKPSRREIWTNQGNDISEQSNARIKAHWNDYMMTELVPKVYARFLENMDLDHGVDYSLWPEPSNERIIPLFQGMLDRVLTEAIKEKRKIFFMGPPASERSMALEDCNIADQVLRLSTLLVDILHQMTNVVVGLPGSTLATVRTVTENLGLQAQFFNPAHVRQCLLQHVDLLSEVSSSAAKSQTLEYCSRDRNVEALEGLPLLPLADGTWTKFSKDAKESCFLVSEQEYEILDFSNAGIIRLNEPSFPYWIIQDENYSIFLTQGMPSSTFIQKIRESFSSHYDNGTDDFPTDKWLSQLWGYLETRKSLIPKLEGLHLFRITGNKLASLDKANPVMAFEEKSSQTAPILRETLDIMDRQLGCTVLNEGQPGPISLAEDYLTMITDVPGVLLTLYSIPLSKISALSQDHRKVLSQYIQHHLSPDVRLRMEQIASLRKLPIFCCYKGTELESVDELAIVHGNTRYICKDFSSSDLPWMPSGITLFRQGQDLETVLQKVLNVPVMDESMYWIHIFLHLSKMPEAEWDLVIHAFARKYQSHWAHASFIWMLPSMKFVSVKGPGQETQSKRICPKQVVSSALEKMYLQDEVRFPKGIYAEEPVLTMLQSLGMTTGFNETLAKERILTISDRYAKGDVDINAATALFVQIQRLCSEQTLSQDLINVILRCRWIPASSSTTSPGISLYMPKECRPAGDRVLLGDTMPIVDITFSSPTLILSLGWNYRPPLEKVLQNLARLIETGSDISDIGQSQEDSLTAIYRELLQRIWAPNAVEMIKETVGSRKWILVNKRLYATDRVAFSMPSFLSPRSVQLPSTTTDPLFKAVGVPEFVEVNDLQGIIRELAAQYGEDMSLSEEDAMLVARIMEHIAINPPDSGEHGDLSKLLVLTQDSKLCRIDKVVYDDVNASQESSDIWTDSDEETYNLASSKISHHVATKLKITMLSTQYWHAKKDPDLEPWAQQEDIVNRIKTTLNDYDPSSIFKEFLQNAEDAGATKCVFRLDERSYGTQSILSPEMAACQGPALIIYNDAEFTKDDFRALCKLGVGNKRDDTTKIGRHGLGFNSAYHFTDVPSVVSGTHIGFFDPHRAYLPKSRTSKGLVAEGGVRVDFRKLKGPTYADQMAPYKGLFGCDMESHFKGTIFRFPLRTANRPVLPKTESSLGESAWTIGRIGNIMSDWHQDVKIAMLFLKNMKTIEFQGGSGPCIVTKSDITRGTALESVNARSPLGTATASLVRIQSNLGGEIRSGLHNWLVFQESQFPISCPASVVNLAKVNRWTPHRGTAFPLRRPEQSGESFKEQMQGRLFIHLPTPTRTDTKFHLHGEFALSSNRKGLAGGSVSTGDPRALWNEAMRKTLMPLHLVKAFAVLLEFTIAVSPKNTTHDLETVQAQYFPYLPALGTLEKEAILEESEFWKHTYNHSVFPCRGAGYQLVAKTAQESFFMDAQFLALSQEVQQKVVQLLVSSGKYICRCPPTTLKKIKKASTSQHREVTAALVRNCLSGRPNFLPTVITSAEGRSGLLEYILEDILNSDIDIYPSISNLAIIPLLNGEWKTPCSAEDMYYTVDPPMRALIEGDDYLIDMDLFNTPTLKSILKAFVKDERFDVEELESDPEKFASIFFKERDQSTLDDCIVDKVWSLLENYLDLSPFEELRIVKPLWGSFIRLGDVVFGLTLESNQLSDDILGLKRVLIDQDIDLIPQSSYHNHSWIEKRPCHPSNVLKALYQSNQWEHTYDLTTYTFTAEEANILRGWVLRLKLSAYIREFVGKLKIWESYNSDPEAPLISAVGHSFPVASGMADLSIFGSFPNIIKYPGYMDCSYTEILSRLSARPIHIKELLTDHIVPTLSFQPGGLTTRQKPAYRDIMVALWGNGFHNCAPGERTSFLSSSVLIPRRAGGGFAKGSDLLRPEDGLLQDFYSDESGMFPDETVWQGLRQLERGEAFGLQTSDDELTVRRCAEKLLDQIARLPINQRTLSATMTASIGSPRLYSLAVKLVKHIYVRSQSQENTPGITDWSDDKWAIVPVELTTDSIQRLCFPSGLQTFMAFSKLRYSRWSDKTWTVCAYFPADLEPPEHFKKVFPGVRGNANIVQCIQHLRNLVTKLAPVWTSKEQKTMLKIALFRSYQSFEDSINTIKDSIALCFEAGLKDVAFILNGDHLDPALPESWRKPSQLLLDIEYDIDDQQPVHQRLLAYRRFLVAVGVREIKKVEGHLVEVPPGRELGALEKKMTELFQQQDAKMGLMDVKFIFSDDSSVLGRTTKSILAHKFVLVHTCQHFSDSFTGAWSEFTTNDAEDPRLTVVDLSRAIATEAEYEVFWGVLYYLYTDKLIQTNGPASAATAPQEDKDTVGERVEYLVNLLTVADLYRLQRLKSLIAAALLPPSSFITHGNVFEVREFARNVGQNDLVAYCSAFIHENFALLVDRTKDEIRRCREEIGHIEEEEKVAQRSTVHNDEEEVEEEGEVFEDCAVSEEDKASEGTEKFEVVNKEKQHDPALLKRKRELMAELLNYTNNLIELIPISWN</sequence>
<dbReference type="SUPFAM" id="SSF54695">
    <property type="entry name" value="POZ domain"/>
    <property type="match status" value="1"/>
</dbReference>
<evidence type="ECO:0000313" key="2">
    <source>
        <dbReference type="EMBL" id="GJJ71849.1"/>
    </source>
</evidence>
<gene>
    <name evidence="2" type="ORF">EMPS_04206</name>
</gene>
<feature type="domain" description="BTB" evidence="1">
    <location>
        <begin position="2617"/>
        <end position="2706"/>
    </location>
</feature>
<keyword evidence="3" id="KW-1185">Reference proteome</keyword>
<comment type="caution">
    <text evidence="2">The sequence shown here is derived from an EMBL/GenBank/DDBJ whole genome shotgun (WGS) entry which is preliminary data.</text>
</comment>
<dbReference type="InterPro" id="IPR036890">
    <property type="entry name" value="HATPase_C_sf"/>
</dbReference>
<dbReference type="Gene3D" id="3.30.710.10">
    <property type="entry name" value="Potassium Channel Kv1.1, Chain A"/>
    <property type="match status" value="1"/>
</dbReference>
<dbReference type="InterPro" id="IPR000210">
    <property type="entry name" value="BTB/POZ_dom"/>
</dbReference>
<dbReference type="PANTHER" id="PTHR15600">
    <property type="entry name" value="SACSIN"/>
    <property type="match status" value="1"/>
</dbReference>
<dbReference type="GO" id="GO:0030544">
    <property type="term" value="F:Hsp70 protein binding"/>
    <property type="evidence" value="ECO:0007669"/>
    <property type="project" value="TreeGrafter"/>
</dbReference>
<dbReference type="EMBL" id="BQFW01000006">
    <property type="protein sequence ID" value="GJJ71849.1"/>
    <property type="molecule type" value="Genomic_DNA"/>
</dbReference>
<dbReference type="InterPro" id="IPR052972">
    <property type="entry name" value="Sacsin_chaperone_reg"/>
</dbReference>
<reference evidence="2" key="2">
    <citation type="journal article" date="2022" name="Microbiol. Resour. Announc.">
        <title>Whole-Genome Sequence of Entomortierella parvispora E1425, a Mucoromycotan Fungus Associated with Burkholderiaceae-Related Endosymbiotic Bacteria.</title>
        <authorList>
            <person name="Herlambang A."/>
            <person name="Guo Y."/>
            <person name="Takashima Y."/>
            <person name="Narisawa K."/>
            <person name="Ohta H."/>
            <person name="Nishizawa T."/>
        </authorList>
    </citation>
    <scope>NUCLEOTIDE SEQUENCE</scope>
    <source>
        <strain evidence="2">E1425</strain>
    </source>
</reference>
<dbReference type="Pfam" id="PF25794">
    <property type="entry name" value="SACS"/>
    <property type="match status" value="2"/>
</dbReference>
<evidence type="ECO:0000259" key="1">
    <source>
        <dbReference type="PROSITE" id="PS50097"/>
    </source>
</evidence>
<dbReference type="PANTHER" id="PTHR15600:SF42">
    <property type="entry name" value="SACSIN"/>
    <property type="match status" value="1"/>
</dbReference>
<accession>A0A9P3H821</accession>
<name>A0A9P3H821_9FUNG</name>
<reference evidence="2" key="1">
    <citation type="submission" date="2021-11" db="EMBL/GenBank/DDBJ databases">
        <authorList>
            <person name="Herlambang A."/>
            <person name="Guo Y."/>
            <person name="Takashima Y."/>
            <person name="Nishizawa T."/>
        </authorList>
    </citation>
    <scope>NUCLEOTIDE SEQUENCE</scope>
    <source>
        <strain evidence="2">E1425</strain>
    </source>
</reference>
<evidence type="ECO:0000313" key="3">
    <source>
        <dbReference type="Proteomes" id="UP000827284"/>
    </source>
</evidence>
<dbReference type="NCBIfam" id="NF047352">
    <property type="entry name" value="P_loop_sacsin"/>
    <property type="match status" value="1"/>
</dbReference>
<dbReference type="InterPro" id="IPR011333">
    <property type="entry name" value="SKP1/BTB/POZ_sf"/>
</dbReference>
<dbReference type="Proteomes" id="UP000827284">
    <property type="component" value="Unassembled WGS sequence"/>
</dbReference>
<protein>
    <submittedName>
        <fullName evidence="2">Sacsin</fullName>
    </submittedName>
</protein>
<proteinExistence type="predicted"/>
<organism evidence="2 3">
    <name type="scientific">Entomortierella parvispora</name>
    <dbReference type="NCBI Taxonomy" id="205924"/>
    <lineage>
        <taxon>Eukaryota</taxon>
        <taxon>Fungi</taxon>
        <taxon>Fungi incertae sedis</taxon>
        <taxon>Mucoromycota</taxon>
        <taxon>Mortierellomycotina</taxon>
        <taxon>Mortierellomycetes</taxon>
        <taxon>Mortierellales</taxon>
        <taxon>Mortierellaceae</taxon>
        <taxon>Entomortierella</taxon>
    </lineage>
</organism>
<dbReference type="PROSITE" id="PS50097">
    <property type="entry name" value="BTB"/>
    <property type="match status" value="1"/>
</dbReference>
<dbReference type="OrthoDB" id="1262810at2759"/>
<dbReference type="InterPro" id="IPR058210">
    <property type="entry name" value="SACS/Nov_dom"/>
</dbReference>
<dbReference type="SUPFAM" id="SSF55874">
    <property type="entry name" value="ATPase domain of HSP90 chaperone/DNA topoisomerase II/histidine kinase"/>
    <property type="match status" value="2"/>
</dbReference>